<dbReference type="SUPFAM" id="SSF55874">
    <property type="entry name" value="ATPase domain of HSP90 chaperone/DNA topoisomerase II/histidine kinase"/>
    <property type="match status" value="1"/>
</dbReference>
<dbReference type="CDD" id="cd00082">
    <property type="entry name" value="HisKA"/>
    <property type="match status" value="1"/>
</dbReference>
<dbReference type="NCBIfam" id="TIGR00229">
    <property type="entry name" value="sensory_box"/>
    <property type="match status" value="1"/>
</dbReference>
<dbReference type="SUPFAM" id="SSF55785">
    <property type="entry name" value="PYP-like sensor domain (PAS domain)"/>
    <property type="match status" value="1"/>
</dbReference>
<organism evidence="6 7">
    <name type="scientific">Hirschia litorea</name>
    <dbReference type="NCBI Taxonomy" id="1199156"/>
    <lineage>
        <taxon>Bacteria</taxon>
        <taxon>Pseudomonadati</taxon>
        <taxon>Pseudomonadota</taxon>
        <taxon>Alphaproteobacteria</taxon>
        <taxon>Hyphomonadales</taxon>
        <taxon>Hyphomonadaceae</taxon>
        <taxon>Hirschia</taxon>
    </lineage>
</organism>
<dbReference type="Pfam" id="PF00512">
    <property type="entry name" value="HisKA"/>
    <property type="match status" value="1"/>
</dbReference>
<dbReference type="SMART" id="SM00387">
    <property type="entry name" value="HATPase_c"/>
    <property type="match status" value="1"/>
</dbReference>
<dbReference type="InterPro" id="IPR035965">
    <property type="entry name" value="PAS-like_dom_sf"/>
</dbReference>
<keyword evidence="7" id="KW-1185">Reference proteome</keyword>
<dbReference type="Gene3D" id="1.10.287.130">
    <property type="match status" value="1"/>
</dbReference>
<proteinExistence type="predicted"/>
<dbReference type="Pfam" id="PF01590">
    <property type="entry name" value="GAF"/>
    <property type="match status" value="2"/>
</dbReference>
<dbReference type="InterPro" id="IPR003661">
    <property type="entry name" value="HisK_dim/P_dom"/>
</dbReference>
<dbReference type="SMART" id="SM00065">
    <property type="entry name" value="GAF"/>
    <property type="match status" value="2"/>
</dbReference>
<dbReference type="InterPro" id="IPR004358">
    <property type="entry name" value="Sig_transdc_His_kin-like_C"/>
</dbReference>
<dbReference type="Gene3D" id="3.30.450.20">
    <property type="entry name" value="PAS domain"/>
    <property type="match status" value="2"/>
</dbReference>
<dbReference type="Pfam" id="PF08448">
    <property type="entry name" value="PAS_4"/>
    <property type="match status" value="1"/>
</dbReference>
<sequence length="814" mass="90621">MDEITNEFARLQALLSLDILDSPQEEQYDNITQLASDLFDVPIALVSLVDEKRQWFKSNCGLEGVSETSREVAFCHHAIQASDVMVVEDATKDVRFAQNPLVTGKPHIRFYAGAPLITKEGHALGTLCVIGHEPKVFRLKERKRLAQLAATIMGMIQSHDLTRKVFQLAESARKESEISRSIYNASEALILRLEAVRDSAGMVTDFDVLGANNTLKLIAGIAPVEIVNKRLLEVFPGLKDSEFYKFYVDAVDTGQSFTVESPYSSEGIEGWFRVVGAPCGEDGLTITSTPITDRKNFETTVRELKTISPLAGSDPTKYMEGLLELGRKNFGATDGFISEIRGDVYNIRSYIGNMEGVHAGGQMKLTDTICSIIAQEQRPIAFDDIQNAGAITHPCMPQNDFGSYIGAPIFVHGKFNGTISFVSDRPRINPFPNSELELLTIIASRIGHAMELESALEMLGDLNHELRTVLDNVPARIWYKDDNNKILRANVAAVRSVGLEDPRDVEGVQTEELFPELAAKYLADDKAVVDSGVAIRNIIESYAPTHGEEGWISTDKIPMTDHKGNRTILAVSTDITEIKRKEQQLSRLNESLSDFAFVASHDLQAPLRQSAMFAELFADELQTFDIELPGDSAEYLEEIQSGLGRMRGIVRSLYDLFKLDSENIDMQKIDLADVVSQARKQVTLEANGTTVEINVGDLFEYNVNFELMVQVIQNLIVNACKYGNKENLHINIYSEMNAIERRKMIIVEDNGVGVPLAFEKKIFEPFKRLHHSNDIEGAGIGLALCKKIMALHEGDLYLDSKYQDGARFVLSFNY</sequence>
<dbReference type="CDD" id="cd00075">
    <property type="entry name" value="HATPase"/>
    <property type="match status" value="1"/>
</dbReference>
<protein>
    <recommendedName>
        <fullName evidence="2">histidine kinase</fullName>
        <ecNumber evidence="2">2.7.13.3</ecNumber>
    </recommendedName>
</protein>
<evidence type="ECO:0000313" key="6">
    <source>
        <dbReference type="EMBL" id="MFC7290592.1"/>
    </source>
</evidence>
<dbReference type="Proteomes" id="UP001596492">
    <property type="component" value="Unassembled WGS sequence"/>
</dbReference>
<evidence type="ECO:0000256" key="3">
    <source>
        <dbReference type="ARBA" id="ARBA00022553"/>
    </source>
</evidence>
<dbReference type="InterPro" id="IPR013656">
    <property type="entry name" value="PAS_4"/>
</dbReference>
<dbReference type="EC" id="2.7.13.3" evidence="2"/>
<dbReference type="InterPro" id="IPR003594">
    <property type="entry name" value="HATPase_dom"/>
</dbReference>
<dbReference type="SUPFAM" id="SSF55781">
    <property type="entry name" value="GAF domain-like"/>
    <property type="match status" value="2"/>
</dbReference>
<dbReference type="InterPro" id="IPR000014">
    <property type="entry name" value="PAS"/>
</dbReference>
<dbReference type="PROSITE" id="PS50113">
    <property type="entry name" value="PAC"/>
    <property type="match status" value="1"/>
</dbReference>
<dbReference type="RefSeq" id="WP_382165605.1">
    <property type="nucleotide sequence ID" value="NZ_JBHTBR010000002.1"/>
</dbReference>
<dbReference type="InterPro" id="IPR036097">
    <property type="entry name" value="HisK_dim/P_sf"/>
</dbReference>
<name>A0ABW2II13_9PROT</name>
<dbReference type="InterPro" id="IPR036890">
    <property type="entry name" value="HATPase_C_sf"/>
</dbReference>
<dbReference type="InterPro" id="IPR003018">
    <property type="entry name" value="GAF"/>
</dbReference>
<dbReference type="InterPro" id="IPR029016">
    <property type="entry name" value="GAF-like_dom_sf"/>
</dbReference>
<dbReference type="Gene3D" id="3.30.565.10">
    <property type="entry name" value="Histidine kinase-like ATPase, C-terminal domain"/>
    <property type="match status" value="1"/>
</dbReference>
<evidence type="ECO:0000256" key="2">
    <source>
        <dbReference type="ARBA" id="ARBA00012438"/>
    </source>
</evidence>
<dbReference type="InterPro" id="IPR000700">
    <property type="entry name" value="PAS-assoc_C"/>
</dbReference>
<dbReference type="SUPFAM" id="SSF47384">
    <property type="entry name" value="Homodimeric domain of signal transducing histidine kinase"/>
    <property type="match status" value="1"/>
</dbReference>
<evidence type="ECO:0000256" key="1">
    <source>
        <dbReference type="ARBA" id="ARBA00000085"/>
    </source>
</evidence>
<accession>A0ABW2II13</accession>
<keyword evidence="3" id="KW-0597">Phosphoprotein</keyword>
<feature type="domain" description="Histidine kinase" evidence="4">
    <location>
        <begin position="598"/>
        <end position="814"/>
    </location>
</feature>
<dbReference type="Gene3D" id="3.30.450.40">
    <property type="match status" value="2"/>
</dbReference>
<dbReference type="InterPro" id="IPR005467">
    <property type="entry name" value="His_kinase_dom"/>
</dbReference>
<dbReference type="Pfam" id="PF02518">
    <property type="entry name" value="HATPase_c"/>
    <property type="match status" value="1"/>
</dbReference>
<gene>
    <name evidence="6" type="ORF">ACFQS8_03100</name>
</gene>
<evidence type="ECO:0000313" key="7">
    <source>
        <dbReference type="Proteomes" id="UP001596492"/>
    </source>
</evidence>
<dbReference type="PROSITE" id="PS50109">
    <property type="entry name" value="HIS_KIN"/>
    <property type="match status" value="1"/>
</dbReference>
<dbReference type="SMART" id="SM00388">
    <property type="entry name" value="HisKA"/>
    <property type="match status" value="1"/>
</dbReference>
<reference evidence="7" key="1">
    <citation type="journal article" date="2019" name="Int. J. Syst. Evol. Microbiol.">
        <title>The Global Catalogue of Microorganisms (GCM) 10K type strain sequencing project: providing services to taxonomists for standard genome sequencing and annotation.</title>
        <authorList>
            <consortium name="The Broad Institute Genomics Platform"/>
            <consortium name="The Broad Institute Genome Sequencing Center for Infectious Disease"/>
            <person name="Wu L."/>
            <person name="Ma J."/>
        </authorList>
    </citation>
    <scope>NUCLEOTIDE SEQUENCE [LARGE SCALE GENOMIC DNA]</scope>
    <source>
        <strain evidence="7">CCUG 51308</strain>
    </source>
</reference>
<dbReference type="PANTHER" id="PTHR43102">
    <property type="entry name" value="SLR1143 PROTEIN"/>
    <property type="match status" value="1"/>
</dbReference>
<dbReference type="PANTHER" id="PTHR43102:SF2">
    <property type="entry name" value="GAF DOMAIN-CONTAINING PROTEIN"/>
    <property type="match status" value="1"/>
</dbReference>
<feature type="domain" description="PAC" evidence="5">
    <location>
        <begin position="536"/>
        <end position="587"/>
    </location>
</feature>
<comment type="caution">
    <text evidence="6">The sequence shown here is derived from an EMBL/GenBank/DDBJ whole genome shotgun (WGS) entry which is preliminary data.</text>
</comment>
<evidence type="ECO:0000259" key="4">
    <source>
        <dbReference type="PROSITE" id="PS50109"/>
    </source>
</evidence>
<comment type="catalytic activity">
    <reaction evidence="1">
        <text>ATP + protein L-histidine = ADP + protein N-phospho-L-histidine.</text>
        <dbReference type="EC" id="2.7.13.3"/>
    </reaction>
</comment>
<evidence type="ECO:0000259" key="5">
    <source>
        <dbReference type="PROSITE" id="PS50113"/>
    </source>
</evidence>
<dbReference type="PRINTS" id="PR00344">
    <property type="entry name" value="BCTRLSENSOR"/>
</dbReference>
<dbReference type="EMBL" id="JBHTBR010000002">
    <property type="protein sequence ID" value="MFC7290592.1"/>
    <property type="molecule type" value="Genomic_DNA"/>
</dbReference>